<feature type="compositionally biased region" description="Polar residues" evidence="1">
    <location>
        <begin position="20"/>
        <end position="35"/>
    </location>
</feature>
<evidence type="ECO:0000256" key="1">
    <source>
        <dbReference type="SAM" id="MobiDB-lite"/>
    </source>
</evidence>
<keyword evidence="3" id="KW-1185">Reference proteome</keyword>
<dbReference type="PANTHER" id="PTHR37948">
    <property type="entry name" value="ZGC:113208"/>
    <property type="match status" value="1"/>
</dbReference>
<gene>
    <name evidence="2" type="ORF">BaRGS_00011372</name>
</gene>
<reference evidence="2 3" key="1">
    <citation type="journal article" date="2023" name="Sci. Data">
        <title>Genome assembly of the Korean intertidal mud-creeper Batillaria attramentaria.</title>
        <authorList>
            <person name="Patra A.K."/>
            <person name="Ho P.T."/>
            <person name="Jun S."/>
            <person name="Lee S.J."/>
            <person name="Kim Y."/>
            <person name="Won Y.J."/>
        </authorList>
    </citation>
    <scope>NUCLEOTIDE SEQUENCE [LARGE SCALE GENOMIC DNA]</scope>
    <source>
        <strain evidence="2">Wonlab-2016</strain>
    </source>
</reference>
<protein>
    <submittedName>
        <fullName evidence="2">Uncharacterized protein</fullName>
    </submittedName>
</protein>
<organism evidence="2 3">
    <name type="scientific">Batillaria attramentaria</name>
    <dbReference type="NCBI Taxonomy" id="370345"/>
    <lineage>
        <taxon>Eukaryota</taxon>
        <taxon>Metazoa</taxon>
        <taxon>Spiralia</taxon>
        <taxon>Lophotrochozoa</taxon>
        <taxon>Mollusca</taxon>
        <taxon>Gastropoda</taxon>
        <taxon>Caenogastropoda</taxon>
        <taxon>Sorbeoconcha</taxon>
        <taxon>Cerithioidea</taxon>
        <taxon>Batillariidae</taxon>
        <taxon>Batillaria</taxon>
    </lineage>
</organism>
<dbReference type="AlphaFoldDB" id="A0ABD0LDM8"/>
<name>A0ABD0LDM8_9CAEN</name>
<feature type="region of interest" description="Disordered" evidence="1">
    <location>
        <begin position="1"/>
        <end position="83"/>
    </location>
</feature>
<dbReference type="EMBL" id="JACVVK020000059">
    <property type="protein sequence ID" value="KAK7497328.1"/>
    <property type="molecule type" value="Genomic_DNA"/>
</dbReference>
<comment type="caution">
    <text evidence="2">The sequence shown here is derived from an EMBL/GenBank/DDBJ whole genome shotgun (WGS) entry which is preliminary data.</text>
</comment>
<proteinExistence type="predicted"/>
<accession>A0ABD0LDM8</accession>
<evidence type="ECO:0000313" key="3">
    <source>
        <dbReference type="Proteomes" id="UP001519460"/>
    </source>
</evidence>
<feature type="compositionally biased region" description="Polar residues" evidence="1">
    <location>
        <begin position="1"/>
        <end position="11"/>
    </location>
</feature>
<dbReference type="Proteomes" id="UP001519460">
    <property type="component" value="Unassembled WGS sequence"/>
</dbReference>
<dbReference type="PANTHER" id="PTHR37948:SF1">
    <property type="entry name" value="BLL5189 PROTEIN"/>
    <property type="match status" value="1"/>
</dbReference>
<feature type="compositionally biased region" description="Basic and acidic residues" evidence="1">
    <location>
        <begin position="65"/>
        <end position="81"/>
    </location>
</feature>
<feature type="compositionally biased region" description="Low complexity" evidence="1">
    <location>
        <begin position="52"/>
        <end position="64"/>
    </location>
</feature>
<evidence type="ECO:0000313" key="2">
    <source>
        <dbReference type="EMBL" id="KAK7497328.1"/>
    </source>
</evidence>
<sequence>MPKRTSTNDASTAGGKRQKTGTSQAKRAKTTASKKGTQKVAQRKPVSESDDVASVSKSSAQSKSYPKEIDPKTNKEQDASDIKFTAKLPTRNKKGELIFEGTPDFRPNMTPKEVMQAGSFGGTYFRPIKSSITGKSYSGVWKELPKDWLEGLNIGKQVSSSVYDEKVNTYKVKCGGSLEMWESSGWIHKQDPYGWFQWYCRFYQGRRTADDDRQIGRWLRCAGVQGRWRNNLITKCVKSNSSYDNHTISPVVRQTLQHWGYKLTKEDYEAYAKKLKRKGVA</sequence>